<dbReference type="AlphaFoldDB" id="A0A4Q2SLJ1"/>
<accession>A0A4Q2SLJ1</accession>
<evidence type="ECO:0000256" key="1">
    <source>
        <dbReference type="SAM" id="MobiDB-lite"/>
    </source>
</evidence>
<dbReference type="RefSeq" id="WP_129428007.1">
    <property type="nucleotide sequence ID" value="NZ_SDWV01000019.1"/>
</dbReference>
<feature type="compositionally biased region" description="Basic and acidic residues" evidence="1">
    <location>
        <begin position="37"/>
        <end position="65"/>
    </location>
</feature>
<keyword evidence="3" id="KW-1185">Reference proteome</keyword>
<proteinExistence type="predicted"/>
<dbReference type="EMBL" id="SDWV01000019">
    <property type="protein sequence ID" value="RYC05871.1"/>
    <property type="molecule type" value="Genomic_DNA"/>
</dbReference>
<dbReference type="Pfam" id="PF14013">
    <property type="entry name" value="MT0933_antitox"/>
    <property type="match status" value="1"/>
</dbReference>
<reference evidence="2 3" key="1">
    <citation type="submission" date="2019-01" db="EMBL/GenBank/DDBJ databases">
        <title>Novel species of Nocardioides.</title>
        <authorList>
            <person name="Liu Q."/>
            <person name="X Y.-H."/>
        </authorList>
    </citation>
    <scope>NUCLEOTIDE SEQUENCE [LARGE SCALE GENOMIC DNA]</scope>
    <source>
        <strain evidence="2 3">HLT2-9</strain>
    </source>
</reference>
<feature type="region of interest" description="Disordered" evidence="1">
    <location>
        <begin position="31"/>
        <end position="73"/>
    </location>
</feature>
<dbReference type="OrthoDB" id="5125103at2"/>
<evidence type="ECO:0000313" key="2">
    <source>
        <dbReference type="EMBL" id="RYC05871.1"/>
    </source>
</evidence>
<evidence type="ECO:0000313" key="3">
    <source>
        <dbReference type="Proteomes" id="UP000291101"/>
    </source>
</evidence>
<dbReference type="InterPro" id="IPR028037">
    <property type="entry name" value="Antitoxin_Rv0909/MT0933"/>
</dbReference>
<protein>
    <submittedName>
        <fullName evidence="2">Antitoxin</fullName>
    </submittedName>
</protein>
<organism evidence="2 3">
    <name type="scientific">Nocardioides zhouii</name>
    <dbReference type="NCBI Taxonomy" id="1168729"/>
    <lineage>
        <taxon>Bacteria</taxon>
        <taxon>Bacillati</taxon>
        <taxon>Actinomycetota</taxon>
        <taxon>Actinomycetes</taxon>
        <taxon>Propionibacteriales</taxon>
        <taxon>Nocardioidaceae</taxon>
        <taxon>Nocardioides</taxon>
    </lineage>
</organism>
<sequence length="73" mass="7665">MSFLDKAKEKLGKAVDDHGDRIAQGIDKAGAFANEKTGGKHADKIDQATGKARDALDSLDGKNDDIPPSTTTP</sequence>
<gene>
    <name evidence="2" type="ORF">EUA94_16585</name>
</gene>
<name>A0A4Q2SLJ1_9ACTN</name>
<dbReference type="Proteomes" id="UP000291101">
    <property type="component" value="Unassembled WGS sequence"/>
</dbReference>
<comment type="caution">
    <text evidence="2">The sequence shown here is derived from an EMBL/GenBank/DDBJ whole genome shotgun (WGS) entry which is preliminary data.</text>
</comment>